<dbReference type="Gene3D" id="3.40.50.300">
    <property type="entry name" value="P-loop containing nucleotide triphosphate hydrolases"/>
    <property type="match status" value="1"/>
</dbReference>
<evidence type="ECO:0000313" key="8">
    <source>
        <dbReference type="Proteomes" id="UP000663873"/>
    </source>
</evidence>
<dbReference type="EMBL" id="CAJNYV010004572">
    <property type="protein sequence ID" value="CAF3681358.1"/>
    <property type="molecule type" value="Genomic_DNA"/>
</dbReference>
<dbReference type="AlphaFoldDB" id="A0A821DD07"/>
<evidence type="ECO:0000313" key="2">
    <source>
        <dbReference type="EMBL" id="CAF3431411.1"/>
    </source>
</evidence>
<dbReference type="PANTHER" id="PTHR32046:SF12">
    <property type="entry name" value="AIG1-TYPE G DOMAIN-CONTAINING PROTEIN"/>
    <property type="match status" value="1"/>
</dbReference>
<comment type="caution">
    <text evidence="6">The sequence shown here is derived from an EMBL/GenBank/DDBJ whole genome shotgun (WGS) entry which is preliminary data.</text>
</comment>
<evidence type="ECO:0008006" key="9">
    <source>
        <dbReference type="Google" id="ProtNLM"/>
    </source>
</evidence>
<dbReference type="Proteomes" id="UP000663873">
    <property type="component" value="Unassembled WGS sequence"/>
</dbReference>
<dbReference type="EMBL" id="CAJOBO010000612">
    <property type="protein sequence ID" value="CAF4258437.1"/>
    <property type="molecule type" value="Genomic_DNA"/>
</dbReference>
<dbReference type="Proteomes" id="UP000663851">
    <property type="component" value="Unassembled WGS sequence"/>
</dbReference>
<accession>A0A821DD07</accession>
<keyword evidence="8" id="KW-1185">Reference proteome</keyword>
<dbReference type="EMBL" id="CAJOBP010005152">
    <property type="protein sequence ID" value="CAF4461808.1"/>
    <property type="molecule type" value="Genomic_DNA"/>
</dbReference>
<dbReference type="OrthoDB" id="2386367at2759"/>
<gene>
    <name evidence="4" type="ORF">HFQ381_LOCUS10898</name>
    <name evidence="3" type="ORF">KIK155_LOCUS25358</name>
    <name evidence="6" type="ORF">QYT958_LOCUS12768</name>
    <name evidence="2" type="ORF">TIS948_LOCUS30371</name>
    <name evidence="5" type="ORF">UJA718_LOCUS23560</name>
</gene>
<evidence type="ECO:0000313" key="5">
    <source>
        <dbReference type="EMBL" id="CAF4461808.1"/>
    </source>
</evidence>
<reference evidence="6" key="1">
    <citation type="submission" date="2021-02" db="EMBL/GenBank/DDBJ databases">
        <authorList>
            <person name="Nowell W R."/>
        </authorList>
    </citation>
    <scope>NUCLEOTIDE SEQUENCE</scope>
</reference>
<evidence type="ECO:0000313" key="6">
    <source>
        <dbReference type="EMBL" id="CAF4619693.1"/>
    </source>
</evidence>
<feature type="coiled-coil region" evidence="1">
    <location>
        <begin position="453"/>
        <end position="480"/>
    </location>
</feature>
<dbReference type="EMBL" id="CAJNXB010005601">
    <property type="protein sequence ID" value="CAF3431411.1"/>
    <property type="molecule type" value="Genomic_DNA"/>
</dbReference>
<name>A0A821DD07_9BILA</name>
<dbReference type="EMBL" id="CAJOBR010001583">
    <property type="protein sequence ID" value="CAF4619693.1"/>
    <property type="molecule type" value="Genomic_DNA"/>
</dbReference>
<dbReference type="Proteomes" id="UP000663865">
    <property type="component" value="Unassembled WGS sequence"/>
</dbReference>
<evidence type="ECO:0000256" key="1">
    <source>
        <dbReference type="SAM" id="Coils"/>
    </source>
</evidence>
<proteinExistence type="predicted"/>
<evidence type="ECO:0000313" key="7">
    <source>
        <dbReference type="Proteomes" id="UP000663848"/>
    </source>
</evidence>
<dbReference type="PANTHER" id="PTHR32046">
    <property type="entry name" value="G DOMAIN-CONTAINING PROTEIN"/>
    <property type="match status" value="1"/>
</dbReference>
<dbReference type="SUPFAM" id="SSF52540">
    <property type="entry name" value="P-loop containing nucleoside triphosphate hydrolases"/>
    <property type="match status" value="1"/>
</dbReference>
<evidence type="ECO:0000313" key="3">
    <source>
        <dbReference type="EMBL" id="CAF3681358.1"/>
    </source>
</evidence>
<dbReference type="Proteomes" id="UP000663825">
    <property type="component" value="Unassembled WGS sequence"/>
</dbReference>
<dbReference type="Proteomes" id="UP000663848">
    <property type="component" value="Unassembled WGS sequence"/>
</dbReference>
<evidence type="ECO:0000313" key="4">
    <source>
        <dbReference type="EMBL" id="CAF4258437.1"/>
    </source>
</evidence>
<organism evidence="6 7">
    <name type="scientific">Rotaria socialis</name>
    <dbReference type="NCBI Taxonomy" id="392032"/>
    <lineage>
        <taxon>Eukaryota</taxon>
        <taxon>Metazoa</taxon>
        <taxon>Spiralia</taxon>
        <taxon>Gnathifera</taxon>
        <taxon>Rotifera</taxon>
        <taxon>Eurotatoria</taxon>
        <taxon>Bdelloidea</taxon>
        <taxon>Philodinida</taxon>
        <taxon>Philodinidae</taxon>
        <taxon>Rotaria</taxon>
    </lineage>
</organism>
<keyword evidence="1" id="KW-0175">Coiled coil</keyword>
<protein>
    <recommendedName>
        <fullName evidence="9">G domain-containing protein</fullName>
    </recommendedName>
</protein>
<dbReference type="InterPro" id="IPR027417">
    <property type="entry name" value="P-loop_NTPase"/>
</dbReference>
<sequence length="494" mass="55557">MSSPFRNQNTTHPDVVLVFIGESGSGKSTCINYFANFFAGTGYNQQSGFSNVHVVIPNNLFPRAIAGYASSERNILDNTKSQTTKCSEYDFVWLAKESLNIKVVDTPGFNDTDDTRDETNIQMIIKTFAKLPFISAVIITINGTVARLSTSIKATLSQLRGSLPDSIFANLFFIFTNCEETTRNFKLQLISEYKPEPQRTFHMQNSLFSAASIADIDSDPKKKRRAESNWQDSIEAMTDLMAEVERTVTTSTKVFADMRIKREQLSANKANLLDKQKSLLSAMHKLTLEQERLRNAKSDQSDNSKYTENQTIEKIEIEKKNYYSTICTEHGKVQVCHEHCGLGYKPELNFAHFKNCAAADSTGNNCRTCHCGMNQHLHTYEIPVSRMVTIEQIVQSKKAAYDLASRQVSTSQLQLLQLNATYTALQNDANGCKDGILSSIKELKQICSHYNFVEEMATTIQKLRQEAKIAQDLKAKTEFNNTAEAIENLIKQVA</sequence>